<evidence type="ECO:0000256" key="1">
    <source>
        <dbReference type="SAM" id="MobiDB-lite"/>
    </source>
</evidence>
<evidence type="ECO:0000313" key="3">
    <source>
        <dbReference type="Proteomes" id="UP000481858"/>
    </source>
</evidence>
<dbReference type="PANTHER" id="PTHR37538:SF1">
    <property type="entry name" value="BTB DOMAIN-CONTAINING PROTEIN"/>
    <property type="match status" value="1"/>
</dbReference>
<evidence type="ECO:0000313" key="2">
    <source>
        <dbReference type="EMBL" id="KAF2963767.1"/>
    </source>
</evidence>
<feature type="region of interest" description="Disordered" evidence="1">
    <location>
        <begin position="368"/>
        <end position="393"/>
    </location>
</feature>
<feature type="region of interest" description="Disordered" evidence="1">
    <location>
        <begin position="409"/>
        <end position="516"/>
    </location>
</feature>
<feature type="compositionally biased region" description="Basic and acidic residues" evidence="1">
    <location>
        <begin position="476"/>
        <end position="487"/>
    </location>
</feature>
<dbReference type="AlphaFoldDB" id="A0A7C8MMG3"/>
<dbReference type="Proteomes" id="UP000481858">
    <property type="component" value="Unassembled WGS sequence"/>
</dbReference>
<name>A0A7C8MMG3_9PEZI</name>
<reference evidence="2 3" key="1">
    <citation type="submission" date="2019-12" db="EMBL/GenBank/DDBJ databases">
        <title>Draft genome sequence of the ascomycete Xylaria multiplex DSM 110363.</title>
        <authorList>
            <person name="Buettner E."/>
            <person name="Kellner H."/>
        </authorList>
    </citation>
    <scope>NUCLEOTIDE SEQUENCE [LARGE SCALE GENOMIC DNA]</scope>
    <source>
        <strain evidence="2 3">DSM 110363</strain>
    </source>
</reference>
<keyword evidence="3" id="KW-1185">Reference proteome</keyword>
<protein>
    <submittedName>
        <fullName evidence="2">Uncharacterized protein</fullName>
    </submittedName>
</protein>
<dbReference type="InParanoid" id="A0A7C8MMG3"/>
<gene>
    <name evidence="2" type="ORF">GQX73_g9807</name>
</gene>
<feature type="compositionally biased region" description="Low complexity" evidence="1">
    <location>
        <begin position="416"/>
        <end position="440"/>
    </location>
</feature>
<proteinExistence type="predicted"/>
<sequence>MAEEDDRRPESSPFAGFTTQVYFREGPEFVVPTSLIQKCPKLISDGTRWPPKSIRLDDVASSTAHVLFYYLLTDTYQCLKPKGSSQHERLGNELKTGVQTYNAARNYELQALQELAKNEIQRIAQELPFPLVLNLLRNLHLDPSERETWIDDYVLSGLKSLFRTPTAFLDLTSLQVEQDEISLSNILLKGLAGLLTSDTPIARVENVATPTLAPEPAAIEEVPIIVEEPALVEEEPVLVERPPREEDLLPSVEPTYIEVSLPEPIEPSPPEQERKVSPEPSLKPAQEEDILEHAIEPVPEPVYEPTPELQLAKLDPVPEPEPEVKTAVETAVPPRSDSPADYAFGNTTWGELKDKSKKDSLWLEDEIIESRPTESPPEIATEPIEPSTQVVPSSSTDFWNIKYSAPVAEPEPIPEATPEAIPEAVPVESPPADVAPAPAKAKSKKKKRMSIFGAAEESPEPETRSIVEEPAPIVKPEPEPEPPKVSEDTAASIASASAPKKKKKKKSIFWTEAKAA</sequence>
<dbReference type="EMBL" id="WUBL01000183">
    <property type="protein sequence ID" value="KAF2963767.1"/>
    <property type="molecule type" value="Genomic_DNA"/>
</dbReference>
<dbReference type="PANTHER" id="PTHR37538">
    <property type="entry name" value="BTB DOMAIN-CONTAINING PROTEIN"/>
    <property type="match status" value="1"/>
</dbReference>
<organism evidence="2 3">
    <name type="scientific">Xylaria multiplex</name>
    <dbReference type="NCBI Taxonomy" id="323545"/>
    <lineage>
        <taxon>Eukaryota</taxon>
        <taxon>Fungi</taxon>
        <taxon>Dikarya</taxon>
        <taxon>Ascomycota</taxon>
        <taxon>Pezizomycotina</taxon>
        <taxon>Sordariomycetes</taxon>
        <taxon>Xylariomycetidae</taxon>
        <taxon>Xylariales</taxon>
        <taxon>Xylariaceae</taxon>
        <taxon>Xylaria</taxon>
    </lineage>
</organism>
<feature type="region of interest" description="Disordered" evidence="1">
    <location>
        <begin position="261"/>
        <end position="283"/>
    </location>
</feature>
<dbReference type="OrthoDB" id="3594103at2759"/>
<accession>A0A7C8MMG3</accession>
<comment type="caution">
    <text evidence="2">The sequence shown here is derived from an EMBL/GenBank/DDBJ whole genome shotgun (WGS) entry which is preliminary data.</text>
</comment>
<feature type="region of interest" description="Disordered" evidence="1">
    <location>
        <begin position="317"/>
        <end position="356"/>
    </location>
</feature>